<organism evidence="3 4">
    <name type="scientific">Lacipirellula limnantheis</name>
    <dbReference type="NCBI Taxonomy" id="2528024"/>
    <lineage>
        <taxon>Bacteria</taxon>
        <taxon>Pseudomonadati</taxon>
        <taxon>Planctomycetota</taxon>
        <taxon>Planctomycetia</taxon>
        <taxon>Pirellulales</taxon>
        <taxon>Lacipirellulaceae</taxon>
        <taxon>Lacipirellula</taxon>
    </lineage>
</organism>
<dbReference type="OrthoDB" id="277312at2"/>
<feature type="region of interest" description="Disordered" evidence="1">
    <location>
        <begin position="205"/>
        <end position="268"/>
    </location>
</feature>
<evidence type="ECO:0000256" key="1">
    <source>
        <dbReference type="SAM" id="MobiDB-lite"/>
    </source>
</evidence>
<evidence type="ECO:0000313" key="3">
    <source>
        <dbReference type="EMBL" id="QDT73067.1"/>
    </source>
</evidence>
<feature type="transmembrane region" description="Helical" evidence="2">
    <location>
        <begin position="29"/>
        <end position="56"/>
    </location>
</feature>
<dbReference type="RefSeq" id="WP_145432567.1">
    <property type="nucleotide sequence ID" value="NZ_CP036339.1"/>
</dbReference>
<proteinExistence type="predicted"/>
<protein>
    <submittedName>
        <fullName evidence="3">Uncharacterized protein</fullName>
    </submittedName>
</protein>
<keyword evidence="2" id="KW-0472">Membrane</keyword>
<gene>
    <name evidence="3" type="ORF">I41_22560</name>
</gene>
<dbReference type="Proteomes" id="UP000317909">
    <property type="component" value="Chromosome"/>
</dbReference>
<accession>A0A517TXH4</accession>
<evidence type="ECO:0000313" key="4">
    <source>
        <dbReference type="Proteomes" id="UP000317909"/>
    </source>
</evidence>
<dbReference type="EMBL" id="CP036339">
    <property type="protein sequence ID" value="QDT73067.1"/>
    <property type="molecule type" value="Genomic_DNA"/>
</dbReference>
<evidence type="ECO:0000256" key="2">
    <source>
        <dbReference type="SAM" id="Phobius"/>
    </source>
</evidence>
<dbReference type="KEGG" id="llh:I41_22560"/>
<name>A0A517TXH4_9BACT</name>
<keyword evidence="2" id="KW-0812">Transmembrane</keyword>
<feature type="compositionally biased region" description="Low complexity" evidence="1">
    <location>
        <begin position="240"/>
        <end position="253"/>
    </location>
</feature>
<dbReference type="AlphaFoldDB" id="A0A517TXH4"/>
<sequence>MANDPQFRVQDDRFEGGASVPAEPKKRSALATCLTGCLILFVVVLVLGVIAGIYAYRKFPEWAAIGISETAKQVINETDLPEEEKVDISVQIDRLAEATRERKLSLPQMGEFLQNLVQSPLMTTLAMSMVDKKYIEPSGLSDEEKAAARVTVQRFMRGAIDQKISQAEVEKAMAPVSTRQPDGNMELKEKVTDDELKEFLAAAKEQADAAKIPEEVEAVDPSDEFKRLVDQTLGEGGGEAPAANAPADEAPANDAEEPADEEGAPALN</sequence>
<feature type="compositionally biased region" description="Basic and acidic residues" evidence="1">
    <location>
        <begin position="205"/>
        <end position="214"/>
    </location>
</feature>
<keyword evidence="4" id="KW-1185">Reference proteome</keyword>
<keyword evidence="2" id="KW-1133">Transmembrane helix</keyword>
<reference evidence="3 4" key="1">
    <citation type="submission" date="2019-02" db="EMBL/GenBank/DDBJ databases">
        <title>Deep-cultivation of Planctomycetes and their phenomic and genomic characterization uncovers novel biology.</title>
        <authorList>
            <person name="Wiegand S."/>
            <person name="Jogler M."/>
            <person name="Boedeker C."/>
            <person name="Pinto D."/>
            <person name="Vollmers J."/>
            <person name="Rivas-Marin E."/>
            <person name="Kohn T."/>
            <person name="Peeters S.H."/>
            <person name="Heuer A."/>
            <person name="Rast P."/>
            <person name="Oberbeckmann S."/>
            <person name="Bunk B."/>
            <person name="Jeske O."/>
            <person name="Meyerdierks A."/>
            <person name="Storesund J.E."/>
            <person name="Kallscheuer N."/>
            <person name="Luecker S."/>
            <person name="Lage O.M."/>
            <person name="Pohl T."/>
            <person name="Merkel B.J."/>
            <person name="Hornburger P."/>
            <person name="Mueller R.-W."/>
            <person name="Bruemmer F."/>
            <person name="Labrenz M."/>
            <person name="Spormann A.M."/>
            <person name="Op den Camp H."/>
            <person name="Overmann J."/>
            <person name="Amann R."/>
            <person name="Jetten M.S.M."/>
            <person name="Mascher T."/>
            <person name="Medema M.H."/>
            <person name="Devos D.P."/>
            <person name="Kaster A.-K."/>
            <person name="Ovreas L."/>
            <person name="Rohde M."/>
            <person name="Galperin M.Y."/>
            <person name="Jogler C."/>
        </authorList>
    </citation>
    <scope>NUCLEOTIDE SEQUENCE [LARGE SCALE GENOMIC DNA]</scope>
    <source>
        <strain evidence="3 4">I41</strain>
    </source>
</reference>
<feature type="compositionally biased region" description="Acidic residues" evidence="1">
    <location>
        <begin position="254"/>
        <end position="268"/>
    </location>
</feature>